<gene>
    <name evidence="1" type="ORF">KSP40_PGU007177</name>
</gene>
<organism evidence="1 2">
    <name type="scientific">Platanthera guangdongensis</name>
    <dbReference type="NCBI Taxonomy" id="2320717"/>
    <lineage>
        <taxon>Eukaryota</taxon>
        <taxon>Viridiplantae</taxon>
        <taxon>Streptophyta</taxon>
        <taxon>Embryophyta</taxon>
        <taxon>Tracheophyta</taxon>
        <taxon>Spermatophyta</taxon>
        <taxon>Magnoliopsida</taxon>
        <taxon>Liliopsida</taxon>
        <taxon>Asparagales</taxon>
        <taxon>Orchidaceae</taxon>
        <taxon>Orchidoideae</taxon>
        <taxon>Orchideae</taxon>
        <taxon>Orchidinae</taxon>
        <taxon>Platanthera</taxon>
    </lineage>
</organism>
<proteinExistence type="predicted"/>
<dbReference type="Proteomes" id="UP001412067">
    <property type="component" value="Unassembled WGS sequence"/>
</dbReference>
<name>A0ABR2MIG9_9ASPA</name>
<keyword evidence="2" id="KW-1185">Reference proteome</keyword>
<accession>A0ABR2MIG9</accession>
<comment type="caution">
    <text evidence="1">The sequence shown here is derived from an EMBL/GenBank/DDBJ whole genome shotgun (WGS) entry which is preliminary data.</text>
</comment>
<evidence type="ECO:0000313" key="1">
    <source>
        <dbReference type="EMBL" id="KAK8963856.1"/>
    </source>
</evidence>
<dbReference type="PANTHER" id="PTHR43198">
    <property type="entry name" value="BIFUNCTIONAL TH2 PROTEIN"/>
    <property type="match status" value="1"/>
</dbReference>
<sequence length="140" mass="16048">MNPLNLSVETSSPSRSCVWLMSQNVAVVAKYAPFVVCLASGKLDEDAFRLLIALDAHFLREFETAYMKAEEYADDGDAKVAVSNLRRAVSDKLYRLNNSIAQMQPLQLCHEQQLDFLEYYVVMEFVPRTPFLTWTRMSRT</sequence>
<evidence type="ECO:0000313" key="2">
    <source>
        <dbReference type="Proteomes" id="UP001412067"/>
    </source>
</evidence>
<dbReference type="Gene3D" id="1.20.910.10">
    <property type="entry name" value="Heme oxygenase-like"/>
    <property type="match status" value="1"/>
</dbReference>
<dbReference type="InterPro" id="IPR016084">
    <property type="entry name" value="Haem_Oase-like_multi-hlx"/>
</dbReference>
<protein>
    <submittedName>
        <fullName evidence="1">Uncharacterized protein</fullName>
    </submittedName>
</protein>
<dbReference type="PANTHER" id="PTHR43198:SF2">
    <property type="entry name" value="SI:CH1073-67J19.1-RELATED"/>
    <property type="match status" value="1"/>
</dbReference>
<dbReference type="InterPro" id="IPR050967">
    <property type="entry name" value="Thiamine_Salvage_TenA"/>
</dbReference>
<dbReference type="SUPFAM" id="SSF48613">
    <property type="entry name" value="Heme oxygenase-like"/>
    <property type="match status" value="1"/>
</dbReference>
<dbReference type="EMBL" id="JBBWWR010000007">
    <property type="protein sequence ID" value="KAK8963856.1"/>
    <property type="molecule type" value="Genomic_DNA"/>
</dbReference>
<reference evidence="1 2" key="1">
    <citation type="journal article" date="2022" name="Nat. Plants">
        <title>Genomes of leafy and leafless Platanthera orchids illuminate the evolution of mycoheterotrophy.</title>
        <authorList>
            <person name="Li M.H."/>
            <person name="Liu K.W."/>
            <person name="Li Z."/>
            <person name="Lu H.C."/>
            <person name="Ye Q.L."/>
            <person name="Zhang D."/>
            <person name="Wang J.Y."/>
            <person name="Li Y.F."/>
            <person name="Zhong Z.M."/>
            <person name="Liu X."/>
            <person name="Yu X."/>
            <person name="Liu D.K."/>
            <person name="Tu X.D."/>
            <person name="Liu B."/>
            <person name="Hao Y."/>
            <person name="Liao X.Y."/>
            <person name="Jiang Y.T."/>
            <person name="Sun W.H."/>
            <person name="Chen J."/>
            <person name="Chen Y.Q."/>
            <person name="Ai Y."/>
            <person name="Zhai J.W."/>
            <person name="Wu S.S."/>
            <person name="Zhou Z."/>
            <person name="Hsiao Y.Y."/>
            <person name="Wu W.L."/>
            <person name="Chen Y.Y."/>
            <person name="Lin Y.F."/>
            <person name="Hsu J.L."/>
            <person name="Li C.Y."/>
            <person name="Wang Z.W."/>
            <person name="Zhao X."/>
            <person name="Zhong W.Y."/>
            <person name="Ma X.K."/>
            <person name="Ma L."/>
            <person name="Huang J."/>
            <person name="Chen G.Z."/>
            <person name="Huang M.Z."/>
            <person name="Huang L."/>
            <person name="Peng D.H."/>
            <person name="Luo Y.B."/>
            <person name="Zou S.Q."/>
            <person name="Chen S.P."/>
            <person name="Lan S."/>
            <person name="Tsai W.C."/>
            <person name="Van de Peer Y."/>
            <person name="Liu Z.J."/>
        </authorList>
    </citation>
    <scope>NUCLEOTIDE SEQUENCE [LARGE SCALE GENOMIC DNA]</scope>
    <source>
        <strain evidence="1">Lor288</strain>
    </source>
</reference>